<dbReference type="Proteomes" id="UP001187415">
    <property type="component" value="Unassembled WGS sequence"/>
</dbReference>
<dbReference type="GO" id="GO:0051601">
    <property type="term" value="P:exocyst localization"/>
    <property type="evidence" value="ECO:0007669"/>
    <property type="project" value="TreeGrafter"/>
</dbReference>
<name>A0AA88LYR1_CHASR</name>
<protein>
    <submittedName>
        <fullName evidence="1">Uncharacterized protein</fullName>
    </submittedName>
</protein>
<comment type="caution">
    <text evidence="1">The sequence shown here is derived from an EMBL/GenBank/DDBJ whole genome shotgun (WGS) entry which is preliminary data.</text>
</comment>
<sequence>MRKIKKLFMRRSKVWTSNSNTPLLGNNNELMSDAYDHDVNVCDTTFSSFNIQEERPAQRKDKITLQQLTELLEVEPDAISSNADQTNKGLVQKSVRRHLPKPPADLDQNLQQHLLDLQNTVLSELVRLSPRLEPEGLMGCVIECYHRQTWEHLHFLLQNVSSCKSYFALLFWGLKTYLSRDMLNNPVIEKLDAIKIVDVLHITAWESKATEKLLESVQKNVRESLVNILRIERDKGTCDTDEDYVQLYVDIISCIHAMDSSAKQISSKLSKQVQEVCFQELLTNVHRYHTEQTAVLKKIAKADEPGTIHFFKTLKMCKELKKYVKDSGSGNSLCGEIGNMLQNMETFTLKLLMDVVADIAKRHLKTYFTTANKHFSLPDAMKKHFPNLPNRQDVQKTVMDKAYKVIVGVYVDHLINTNRSKLRTCWRCEVGPRVVQDAELLHCTVSELAPGVQPWNLKLVKIAEVLECNSNDGLKITIAVMQKESFTKSEDPNFLYKLLQWKGLSKRDITEVLDAIPPDCQPRTTSGTYCLCLPCL</sequence>
<dbReference type="InterPro" id="IPR010326">
    <property type="entry name" value="EXOC3/Sec6"/>
</dbReference>
<dbReference type="PANTHER" id="PTHR21292">
    <property type="entry name" value="EXOCYST COMPLEX COMPONENT SEC6-RELATED"/>
    <property type="match status" value="1"/>
</dbReference>
<keyword evidence="2" id="KW-1185">Reference proteome</keyword>
<dbReference type="GO" id="GO:0006887">
    <property type="term" value="P:exocytosis"/>
    <property type="evidence" value="ECO:0007669"/>
    <property type="project" value="InterPro"/>
</dbReference>
<reference evidence="1" key="1">
    <citation type="submission" date="2023-07" db="EMBL/GenBank/DDBJ databases">
        <title>Chromosome-level Genome Assembly of Striped Snakehead (Channa striata).</title>
        <authorList>
            <person name="Liu H."/>
        </authorList>
    </citation>
    <scope>NUCLEOTIDE SEQUENCE</scope>
    <source>
        <strain evidence="1">Gz</strain>
        <tissue evidence="1">Muscle</tissue>
    </source>
</reference>
<dbReference type="AlphaFoldDB" id="A0AA88LYR1"/>
<evidence type="ECO:0000313" key="2">
    <source>
        <dbReference type="Proteomes" id="UP001187415"/>
    </source>
</evidence>
<dbReference type="EMBL" id="JAUPFM010000016">
    <property type="protein sequence ID" value="KAK2826757.1"/>
    <property type="molecule type" value="Genomic_DNA"/>
</dbReference>
<dbReference type="GO" id="GO:0000145">
    <property type="term" value="C:exocyst"/>
    <property type="evidence" value="ECO:0007669"/>
    <property type="project" value="InterPro"/>
</dbReference>
<accession>A0AA88LYR1</accession>
<organism evidence="1 2">
    <name type="scientific">Channa striata</name>
    <name type="common">Snakehead murrel</name>
    <name type="synonym">Ophicephalus striatus</name>
    <dbReference type="NCBI Taxonomy" id="64152"/>
    <lineage>
        <taxon>Eukaryota</taxon>
        <taxon>Metazoa</taxon>
        <taxon>Chordata</taxon>
        <taxon>Craniata</taxon>
        <taxon>Vertebrata</taxon>
        <taxon>Euteleostomi</taxon>
        <taxon>Actinopterygii</taxon>
        <taxon>Neopterygii</taxon>
        <taxon>Teleostei</taxon>
        <taxon>Neoteleostei</taxon>
        <taxon>Acanthomorphata</taxon>
        <taxon>Anabantaria</taxon>
        <taxon>Anabantiformes</taxon>
        <taxon>Channoidei</taxon>
        <taxon>Channidae</taxon>
        <taxon>Channa</taxon>
    </lineage>
</organism>
<gene>
    <name evidence="1" type="ORF">Q5P01_020971</name>
</gene>
<evidence type="ECO:0000313" key="1">
    <source>
        <dbReference type="EMBL" id="KAK2826757.1"/>
    </source>
</evidence>
<dbReference type="PANTHER" id="PTHR21292:SF12">
    <property type="entry name" value="EXOCYST COMPLEX COMPONENT 3-LIKE PROTEIN"/>
    <property type="match status" value="1"/>
</dbReference>
<dbReference type="GO" id="GO:0000149">
    <property type="term" value="F:SNARE binding"/>
    <property type="evidence" value="ECO:0007669"/>
    <property type="project" value="TreeGrafter"/>
</dbReference>
<proteinExistence type="predicted"/>